<dbReference type="EMBL" id="ABDF02000080">
    <property type="protein sequence ID" value="EHK20410.1"/>
    <property type="molecule type" value="Genomic_DNA"/>
</dbReference>
<proteinExistence type="predicted"/>
<name>G9MZ84_HYPVG</name>
<dbReference type="VEuPathDB" id="FungiDB:TRIVIDRAFT_224126"/>
<dbReference type="RefSeq" id="XP_013954605.1">
    <property type="nucleotide sequence ID" value="XM_014099130.1"/>
</dbReference>
<protein>
    <submittedName>
        <fullName evidence="1">Uncharacterized protein</fullName>
    </submittedName>
</protein>
<organism evidence="1 2">
    <name type="scientific">Hypocrea virens (strain Gv29-8 / FGSC 10586)</name>
    <name type="common">Gliocladium virens</name>
    <name type="synonym">Trichoderma virens</name>
    <dbReference type="NCBI Taxonomy" id="413071"/>
    <lineage>
        <taxon>Eukaryota</taxon>
        <taxon>Fungi</taxon>
        <taxon>Dikarya</taxon>
        <taxon>Ascomycota</taxon>
        <taxon>Pezizomycotina</taxon>
        <taxon>Sordariomycetes</taxon>
        <taxon>Hypocreomycetidae</taxon>
        <taxon>Hypocreales</taxon>
        <taxon>Hypocreaceae</taxon>
        <taxon>Trichoderma</taxon>
    </lineage>
</organism>
<reference evidence="1 2" key="1">
    <citation type="journal article" date="2011" name="Genome Biol.">
        <title>Comparative genome sequence analysis underscores mycoparasitism as the ancestral life style of Trichoderma.</title>
        <authorList>
            <person name="Kubicek C.P."/>
            <person name="Herrera-Estrella A."/>
            <person name="Seidl-Seiboth V."/>
            <person name="Martinez D.A."/>
            <person name="Druzhinina I.S."/>
            <person name="Thon M."/>
            <person name="Zeilinger S."/>
            <person name="Casas-Flores S."/>
            <person name="Horwitz B.A."/>
            <person name="Mukherjee P.K."/>
            <person name="Mukherjee M."/>
            <person name="Kredics L."/>
            <person name="Alcaraz L.D."/>
            <person name="Aerts A."/>
            <person name="Antal Z."/>
            <person name="Atanasova L."/>
            <person name="Cervantes-Badillo M.G."/>
            <person name="Challacombe J."/>
            <person name="Chertkov O."/>
            <person name="McCluskey K."/>
            <person name="Coulpier F."/>
            <person name="Deshpande N."/>
            <person name="von Doehren H."/>
            <person name="Ebbole D.J."/>
            <person name="Esquivel-Naranjo E.U."/>
            <person name="Fekete E."/>
            <person name="Flipphi M."/>
            <person name="Glaser F."/>
            <person name="Gomez-Rodriguez E.Y."/>
            <person name="Gruber S."/>
            <person name="Han C."/>
            <person name="Henrissat B."/>
            <person name="Hermosa R."/>
            <person name="Hernandez-Onate M."/>
            <person name="Karaffa L."/>
            <person name="Kosti I."/>
            <person name="Le Crom S."/>
            <person name="Lindquist E."/>
            <person name="Lucas S."/>
            <person name="Luebeck M."/>
            <person name="Luebeck P.S."/>
            <person name="Margeot A."/>
            <person name="Metz B."/>
            <person name="Misra M."/>
            <person name="Nevalainen H."/>
            <person name="Omann M."/>
            <person name="Packer N."/>
            <person name="Perrone G."/>
            <person name="Uresti-Rivera E.E."/>
            <person name="Salamov A."/>
            <person name="Schmoll M."/>
            <person name="Seiboth B."/>
            <person name="Shapiro H."/>
            <person name="Sukno S."/>
            <person name="Tamayo-Ramos J.A."/>
            <person name="Tisch D."/>
            <person name="Wiest A."/>
            <person name="Wilkinson H.H."/>
            <person name="Zhang M."/>
            <person name="Coutinho P.M."/>
            <person name="Kenerley C.M."/>
            <person name="Monte E."/>
            <person name="Baker S.E."/>
            <person name="Grigoriev I.V."/>
        </authorList>
    </citation>
    <scope>NUCLEOTIDE SEQUENCE [LARGE SCALE GENOMIC DNA]</scope>
    <source>
        <strain evidence="2">Gv29-8 / FGSC 10586</strain>
    </source>
</reference>
<keyword evidence="2" id="KW-1185">Reference proteome</keyword>
<comment type="caution">
    <text evidence="1">The sequence shown here is derived from an EMBL/GenBank/DDBJ whole genome shotgun (WGS) entry which is preliminary data.</text>
</comment>
<accession>G9MZ84</accession>
<dbReference type="InParanoid" id="G9MZ84"/>
<dbReference type="GeneID" id="25791838"/>
<gene>
    <name evidence="1" type="ORF">TRIVIDRAFT_224126</name>
</gene>
<dbReference type="AlphaFoldDB" id="G9MZ84"/>
<sequence>MESMSIDSLDDSIIIEEAMIKLEEKIRQLHNIERVTHTLVEETLRLHKETVKIERATYTLVEDTVRLRRETAKKIANMRMIVQSLRDINEIP</sequence>
<evidence type="ECO:0000313" key="1">
    <source>
        <dbReference type="EMBL" id="EHK20410.1"/>
    </source>
</evidence>
<dbReference type="Proteomes" id="UP000007115">
    <property type="component" value="Unassembled WGS sequence"/>
</dbReference>
<dbReference type="HOGENOM" id="CLU_2413548_0_0_1"/>
<evidence type="ECO:0000313" key="2">
    <source>
        <dbReference type="Proteomes" id="UP000007115"/>
    </source>
</evidence>